<protein>
    <recommendedName>
        <fullName evidence="1">Aspartyl/glutamyl-tRNA(Asn/Gln) amidotransferase subunit C</fullName>
        <shortName evidence="1">Asp/Glu-ADT subunit C</shortName>
        <ecNumber evidence="1">6.3.5.-</ecNumber>
    </recommendedName>
</protein>
<dbReference type="GO" id="GO:0016740">
    <property type="term" value="F:transferase activity"/>
    <property type="evidence" value="ECO:0007669"/>
    <property type="project" value="UniProtKB-KW"/>
</dbReference>
<dbReference type="SUPFAM" id="SSF141000">
    <property type="entry name" value="Glu-tRNAGln amidotransferase C subunit"/>
    <property type="match status" value="1"/>
</dbReference>
<evidence type="ECO:0000256" key="1">
    <source>
        <dbReference type="HAMAP-Rule" id="MF_00122"/>
    </source>
</evidence>
<dbReference type="AlphaFoldDB" id="A0A443Z1T6"/>
<dbReference type="Gene3D" id="1.10.20.60">
    <property type="entry name" value="Glu-tRNAGln amidotransferase C subunit, N-terminal domain"/>
    <property type="match status" value="1"/>
</dbReference>
<comment type="catalytic activity">
    <reaction evidence="1">
        <text>L-glutamyl-tRNA(Gln) + L-glutamine + ATP + H2O = L-glutaminyl-tRNA(Gln) + L-glutamate + ADP + phosphate + H(+)</text>
        <dbReference type="Rhea" id="RHEA:17521"/>
        <dbReference type="Rhea" id="RHEA-COMP:9681"/>
        <dbReference type="Rhea" id="RHEA-COMP:9684"/>
        <dbReference type="ChEBI" id="CHEBI:15377"/>
        <dbReference type="ChEBI" id="CHEBI:15378"/>
        <dbReference type="ChEBI" id="CHEBI:29985"/>
        <dbReference type="ChEBI" id="CHEBI:30616"/>
        <dbReference type="ChEBI" id="CHEBI:43474"/>
        <dbReference type="ChEBI" id="CHEBI:58359"/>
        <dbReference type="ChEBI" id="CHEBI:78520"/>
        <dbReference type="ChEBI" id="CHEBI:78521"/>
        <dbReference type="ChEBI" id="CHEBI:456216"/>
    </reaction>
</comment>
<evidence type="ECO:0000313" key="2">
    <source>
        <dbReference type="EMBL" id="RWU10449.1"/>
    </source>
</evidence>
<comment type="catalytic activity">
    <reaction evidence="1">
        <text>L-aspartyl-tRNA(Asn) + L-glutamine + ATP + H2O = L-asparaginyl-tRNA(Asn) + L-glutamate + ADP + phosphate + 2 H(+)</text>
        <dbReference type="Rhea" id="RHEA:14513"/>
        <dbReference type="Rhea" id="RHEA-COMP:9674"/>
        <dbReference type="Rhea" id="RHEA-COMP:9677"/>
        <dbReference type="ChEBI" id="CHEBI:15377"/>
        <dbReference type="ChEBI" id="CHEBI:15378"/>
        <dbReference type="ChEBI" id="CHEBI:29985"/>
        <dbReference type="ChEBI" id="CHEBI:30616"/>
        <dbReference type="ChEBI" id="CHEBI:43474"/>
        <dbReference type="ChEBI" id="CHEBI:58359"/>
        <dbReference type="ChEBI" id="CHEBI:78515"/>
        <dbReference type="ChEBI" id="CHEBI:78516"/>
        <dbReference type="ChEBI" id="CHEBI:456216"/>
    </reaction>
</comment>
<sequence length="96" mass="11171">MVIDKQTVHKVADLARIEIKDNEVENLTKEMNKILTFMEKLNELDTDGVKPLVYMNEEANVWREDVAKNEISVKDGLKNAALHNERFFMVPKIIEK</sequence>
<proteinExistence type="inferred from homology"/>
<comment type="subunit">
    <text evidence="1">Heterotrimer of A, B and C subunits.</text>
</comment>
<dbReference type="EMBL" id="SAYW01000001">
    <property type="protein sequence ID" value="RWU10449.1"/>
    <property type="molecule type" value="Genomic_DNA"/>
</dbReference>
<dbReference type="RefSeq" id="WP_113645943.1">
    <property type="nucleotide sequence ID" value="NZ_QMHN01000001.1"/>
</dbReference>
<comment type="function">
    <text evidence="1">Allows the formation of correctly charged Asn-tRNA(Asn) or Gln-tRNA(Gln) through the transamidation of misacylated Asp-tRNA(Asn) or Glu-tRNA(Gln) in organisms which lack either or both of asparaginyl-tRNA or glutaminyl-tRNA synthetases. The reaction takes place in the presence of glutamine and ATP through an activated phospho-Asp-tRNA(Asn) or phospho-Glu-tRNA(Gln).</text>
</comment>
<dbReference type="InterPro" id="IPR003837">
    <property type="entry name" value="GatC"/>
</dbReference>
<evidence type="ECO:0000313" key="3">
    <source>
        <dbReference type="Proteomes" id="UP000284120"/>
    </source>
</evidence>
<keyword evidence="1" id="KW-0436">Ligase</keyword>
<dbReference type="GO" id="GO:0050566">
    <property type="term" value="F:asparaginyl-tRNA synthase (glutamine-hydrolyzing) activity"/>
    <property type="evidence" value="ECO:0007669"/>
    <property type="project" value="RHEA"/>
</dbReference>
<dbReference type="HAMAP" id="MF_00122">
    <property type="entry name" value="GatC"/>
    <property type="match status" value="1"/>
</dbReference>
<accession>A0A443Z1T6</accession>
<keyword evidence="3" id="KW-1185">Reference proteome</keyword>
<dbReference type="EC" id="6.3.5.-" evidence="1"/>
<gene>
    <name evidence="1 2" type="primary">gatC</name>
    <name evidence="2" type="ORF">DPV69_03660</name>
</gene>
<dbReference type="OrthoDB" id="9813938at2"/>
<reference evidence="2 3" key="1">
    <citation type="submission" date="2018-06" db="EMBL/GenBank/DDBJ databases">
        <title>Pedobacter endophyticus sp. nov., an endophytic bacterium isolated from a leaf of Triticum aestivum.</title>
        <authorList>
            <person name="Zhang L."/>
        </authorList>
    </citation>
    <scope>NUCLEOTIDE SEQUENCE [LARGE SCALE GENOMIC DNA]</scope>
    <source>
        <strain evidence="2 3">CM134L-2</strain>
    </source>
</reference>
<dbReference type="GO" id="GO:0005524">
    <property type="term" value="F:ATP binding"/>
    <property type="evidence" value="ECO:0007669"/>
    <property type="project" value="UniProtKB-KW"/>
</dbReference>
<organism evidence="2 3">
    <name type="scientific">Pedobacter chitinilyticus</name>
    <dbReference type="NCBI Taxonomy" id="2233776"/>
    <lineage>
        <taxon>Bacteria</taxon>
        <taxon>Pseudomonadati</taxon>
        <taxon>Bacteroidota</taxon>
        <taxon>Sphingobacteriia</taxon>
        <taxon>Sphingobacteriales</taxon>
        <taxon>Sphingobacteriaceae</taxon>
        <taxon>Pedobacter</taxon>
    </lineage>
</organism>
<dbReference type="PANTHER" id="PTHR15004:SF0">
    <property type="entry name" value="GLUTAMYL-TRNA(GLN) AMIDOTRANSFERASE SUBUNIT C, MITOCHONDRIAL"/>
    <property type="match status" value="1"/>
</dbReference>
<comment type="caution">
    <text evidence="2">The sequence shown here is derived from an EMBL/GenBank/DDBJ whole genome shotgun (WGS) entry which is preliminary data.</text>
</comment>
<dbReference type="GO" id="GO:0050567">
    <property type="term" value="F:glutaminyl-tRNA synthase (glutamine-hydrolyzing) activity"/>
    <property type="evidence" value="ECO:0007669"/>
    <property type="project" value="UniProtKB-UniRule"/>
</dbReference>
<dbReference type="InterPro" id="IPR036113">
    <property type="entry name" value="Asp/Glu-ADT_sf_sub_c"/>
</dbReference>
<dbReference type="PANTHER" id="PTHR15004">
    <property type="entry name" value="GLUTAMYL-TRNA(GLN) AMIDOTRANSFERASE SUBUNIT C, MITOCHONDRIAL"/>
    <property type="match status" value="1"/>
</dbReference>
<dbReference type="GO" id="GO:0070681">
    <property type="term" value="P:glutaminyl-tRNAGln biosynthesis via transamidation"/>
    <property type="evidence" value="ECO:0007669"/>
    <property type="project" value="TreeGrafter"/>
</dbReference>
<keyword evidence="1" id="KW-0648">Protein biosynthesis</keyword>
<dbReference type="Proteomes" id="UP000284120">
    <property type="component" value="Unassembled WGS sequence"/>
</dbReference>
<dbReference type="GO" id="GO:0006412">
    <property type="term" value="P:translation"/>
    <property type="evidence" value="ECO:0007669"/>
    <property type="project" value="UniProtKB-UniRule"/>
</dbReference>
<keyword evidence="2" id="KW-0808">Transferase</keyword>
<keyword evidence="1" id="KW-0547">Nucleotide-binding</keyword>
<keyword evidence="1" id="KW-0067">ATP-binding</keyword>
<name>A0A443Z1T6_9SPHI</name>
<dbReference type="GO" id="GO:0006450">
    <property type="term" value="P:regulation of translational fidelity"/>
    <property type="evidence" value="ECO:0007669"/>
    <property type="project" value="InterPro"/>
</dbReference>
<dbReference type="NCBIfam" id="TIGR00135">
    <property type="entry name" value="gatC"/>
    <property type="match status" value="1"/>
</dbReference>
<comment type="similarity">
    <text evidence="1">Belongs to the GatC family.</text>
</comment>
<dbReference type="Pfam" id="PF02686">
    <property type="entry name" value="GatC"/>
    <property type="match status" value="1"/>
</dbReference>